<dbReference type="InterPro" id="IPR013083">
    <property type="entry name" value="Znf_RING/FYVE/PHD"/>
</dbReference>
<keyword evidence="1" id="KW-0479">Metal-binding</keyword>
<feature type="compositionally biased region" description="Low complexity" evidence="6">
    <location>
        <begin position="293"/>
        <end position="312"/>
    </location>
</feature>
<dbReference type="PROSITE" id="PS50016">
    <property type="entry name" value="ZF_PHD_2"/>
    <property type="match status" value="1"/>
</dbReference>
<feature type="compositionally biased region" description="Polar residues" evidence="6">
    <location>
        <begin position="313"/>
        <end position="331"/>
    </location>
</feature>
<dbReference type="Pfam" id="PF00643">
    <property type="entry name" value="zf-B_box"/>
    <property type="match status" value="1"/>
</dbReference>
<feature type="region of interest" description="Disordered" evidence="6">
    <location>
        <begin position="835"/>
        <end position="859"/>
    </location>
</feature>
<evidence type="ECO:0000256" key="1">
    <source>
        <dbReference type="ARBA" id="ARBA00022723"/>
    </source>
</evidence>
<dbReference type="OrthoDB" id="1870062at2759"/>
<dbReference type="InterPro" id="IPR019786">
    <property type="entry name" value="Zinc_finger_PHD-type_CS"/>
</dbReference>
<dbReference type="PROSITE" id="PS01359">
    <property type="entry name" value="ZF_PHD_1"/>
    <property type="match status" value="1"/>
</dbReference>
<keyword evidence="3" id="KW-0862">Zinc</keyword>
<dbReference type="SMART" id="SM00336">
    <property type="entry name" value="BBOX"/>
    <property type="match status" value="2"/>
</dbReference>
<evidence type="ECO:0000256" key="4">
    <source>
        <dbReference type="PROSITE-ProRule" id="PRU00024"/>
    </source>
</evidence>
<dbReference type="Gene3D" id="3.30.40.10">
    <property type="entry name" value="Zinc/RING finger domain, C3HC4 (zinc finger)"/>
    <property type="match status" value="1"/>
</dbReference>
<dbReference type="GO" id="GO:0060340">
    <property type="term" value="P:positive regulation of type I interferon-mediated signaling pathway"/>
    <property type="evidence" value="ECO:0007669"/>
    <property type="project" value="TreeGrafter"/>
</dbReference>
<keyword evidence="10" id="KW-1185">Reference proteome</keyword>
<evidence type="ECO:0000256" key="5">
    <source>
        <dbReference type="SAM" id="Coils"/>
    </source>
</evidence>
<dbReference type="InterPro" id="IPR011011">
    <property type="entry name" value="Znf_FYVE_PHD"/>
</dbReference>
<dbReference type="AlphaFoldDB" id="A0A3Q3SJZ5"/>
<dbReference type="GO" id="GO:0045087">
    <property type="term" value="P:innate immune response"/>
    <property type="evidence" value="ECO:0007669"/>
    <property type="project" value="TreeGrafter"/>
</dbReference>
<dbReference type="InterPro" id="IPR001965">
    <property type="entry name" value="Znf_PHD"/>
</dbReference>
<evidence type="ECO:0000313" key="9">
    <source>
        <dbReference type="Ensembl" id="ENSMAMP00000025990.1"/>
    </source>
</evidence>
<keyword evidence="2 4" id="KW-0863">Zinc-finger</keyword>
<evidence type="ECO:0000256" key="2">
    <source>
        <dbReference type="ARBA" id="ARBA00022771"/>
    </source>
</evidence>
<feature type="domain" description="B box-type" evidence="8">
    <location>
        <begin position="65"/>
        <end position="106"/>
    </location>
</feature>
<dbReference type="Proteomes" id="UP000261640">
    <property type="component" value="Unplaced"/>
</dbReference>
<accession>A0A3Q3SJZ5</accession>
<name>A0A3Q3SJZ5_9TELE</name>
<dbReference type="Gene3D" id="3.30.160.60">
    <property type="entry name" value="Classic Zinc Finger"/>
    <property type="match status" value="1"/>
</dbReference>
<dbReference type="SUPFAM" id="SSF57845">
    <property type="entry name" value="B-box zinc-binding domain"/>
    <property type="match status" value="1"/>
</dbReference>
<dbReference type="STRING" id="205130.ENSMAMP00000025990"/>
<evidence type="ECO:0000256" key="6">
    <source>
        <dbReference type="SAM" id="MobiDB-lite"/>
    </source>
</evidence>
<keyword evidence="5" id="KW-0175">Coiled coil</keyword>
<evidence type="ECO:0000313" key="10">
    <source>
        <dbReference type="Proteomes" id="UP000261640"/>
    </source>
</evidence>
<evidence type="ECO:0000259" key="8">
    <source>
        <dbReference type="PROSITE" id="PS50119"/>
    </source>
</evidence>
<proteinExistence type="predicted"/>
<dbReference type="Pfam" id="PF00628">
    <property type="entry name" value="PHD"/>
    <property type="match status" value="1"/>
</dbReference>
<feature type="region of interest" description="Disordered" evidence="6">
    <location>
        <begin position="549"/>
        <end position="575"/>
    </location>
</feature>
<feature type="domain" description="B box-type" evidence="8">
    <location>
        <begin position="15"/>
        <end position="56"/>
    </location>
</feature>
<dbReference type="PANTHER" id="PTHR25462:SF299">
    <property type="entry name" value="E3 UBIQUITIN-PROTEIN LIGASE TRIM56"/>
    <property type="match status" value="1"/>
</dbReference>
<reference evidence="9" key="2">
    <citation type="submission" date="2025-09" db="UniProtKB">
        <authorList>
            <consortium name="Ensembl"/>
        </authorList>
    </citation>
    <scope>IDENTIFICATION</scope>
</reference>
<organism evidence="9 10">
    <name type="scientific">Mastacembelus armatus</name>
    <name type="common">zig-zag eel</name>
    <dbReference type="NCBI Taxonomy" id="205130"/>
    <lineage>
        <taxon>Eukaryota</taxon>
        <taxon>Metazoa</taxon>
        <taxon>Chordata</taxon>
        <taxon>Craniata</taxon>
        <taxon>Vertebrata</taxon>
        <taxon>Euteleostomi</taxon>
        <taxon>Actinopterygii</taxon>
        <taxon>Neopterygii</taxon>
        <taxon>Teleostei</taxon>
        <taxon>Neoteleostei</taxon>
        <taxon>Acanthomorphata</taxon>
        <taxon>Anabantaria</taxon>
        <taxon>Synbranchiformes</taxon>
        <taxon>Mastacembelidae</taxon>
        <taxon>Mastacembelus</taxon>
    </lineage>
</organism>
<dbReference type="GO" id="GO:0061630">
    <property type="term" value="F:ubiquitin protein ligase activity"/>
    <property type="evidence" value="ECO:0007669"/>
    <property type="project" value="TreeGrafter"/>
</dbReference>
<feature type="domain" description="PHD-type" evidence="7">
    <location>
        <begin position="675"/>
        <end position="722"/>
    </location>
</feature>
<dbReference type="GeneID" id="113136789"/>
<dbReference type="InterPro" id="IPR000315">
    <property type="entry name" value="Znf_B-box"/>
</dbReference>
<protein>
    <submittedName>
        <fullName evidence="9">Tripartite motif containing 33, like</fullName>
    </submittedName>
</protein>
<dbReference type="InterPro" id="IPR019787">
    <property type="entry name" value="Znf_PHD-finger"/>
</dbReference>
<dbReference type="SUPFAM" id="SSF57903">
    <property type="entry name" value="FYVE/PHD zinc finger"/>
    <property type="match status" value="1"/>
</dbReference>
<reference evidence="9" key="1">
    <citation type="submission" date="2025-08" db="UniProtKB">
        <authorList>
            <consortium name="Ensembl"/>
        </authorList>
    </citation>
    <scope>IDENTIFICATION</scope>
</reference>
<feature type="region of interest" description="Disordered" evidence="6">
    <location>
        <begin position="481"/>
        <end position="519"/>
    </location>
</feature>
<dbReference type="InParanoid" id="A0A3Q3SJZ5"/>
<sequence length="890" mass="98471">METTGDPGNSFAHQCSSCDASTSSCWCLDCSEALCDDCVSAHRRVTVTRSHRLLNQPPAGSVSAPPIKFCRLHPSEPLKLFCFTCKQFTCRDCQLMAHMNHRYEFVTEASDRLKKHLENRAQPIRAQRDTVKRSLRDMEARLEDIAQRESIMKEELQASYRELVQRLKQRMDQLMTEVQQVNHSERQLIHNKMAKLKQLQESQQSVTETAEKAKNTNDLLSLLSYSELIESQMKEFLNQDLSPPQTMYQLIVVAERQVMENILRLGELQISWVPFCVSQTSNQNRDAPPASHTIAAPAPTNPTPTSSLPVSSYQNFNQSGAPCTTSNTPASSVPVNPLSSSILQTFSHTKTNLGQVQWIKNDKPASAFRPLRPIVSNGPPSTAPSTSCKVLIPQSLLQNKTAASRGVLLTNALTVYQLPSWPLISVTPQCPVVIRPTLSCTLPATTCPTEQKHGSVVGSLIPGPQTPVLVSGQTLSLDTAANCNSAGPSQMAVQTHKQTPSPQTLNDKHPPSSPLAPPFEVTADLSSLKHEQQSLVVKAVADSACDHSVPLVEEGPQEPAENEPTSTVCEETEPAEKLLAPERADSNAEEPGSVIGQQDYSMSQWQPRVCLYRLPAFQCPPEHPLSGFRVLPSNNKDEFHMEELSEAPQCVHADVSSHCGDEPPLTPESPGALKIVSCSACSAANSSIICVSCGRGYHRDCHIPPIGADIRSEWVCSLCQDLSDPLDPYSSERPQSPCLSLQDQRRFETVLLYLKVERHGRVSQSACFWSRLKVISERLTLHRSPPYRTAAEFHYDIQNLFDESSPPQDDGVFNKLQESFQERLAKTLLLTPTRTAQGEKCTESQRQHSNTASSADVKLKETRKRLKDFLVLTSGAKRLKQQAERATVRK</sequence>
<dbReference type="RefSeq" id="XP_026173624.1">
    <property type="nucleotide sequence ID" value="XM_026317839.2"/>
</dbReference>
<feature type="compositionally biased region" description="Polar residues" evidence="6">
    <location>
        <begin position="481"/>
        <end position="505"/>
    </location>
</feature>
<feature type="region of interest" description="Disordered" evidence="6">
    <location>
        <begin position="281"/>
        <end position="331"/>
    </location>
</feature>
<dbReference type="PROSITE" id="PS50119">
    <property type="entry name" value="ZF_BBOX"/>
    <property type="match status" value="2"/>
</dbReference>
<evidence type="ECO:0000259" key="7">
    <source>
        <dbReference type="PROSITE" id="PS50016"/>
    </source>
</evidence>
<feature type="coiled-coil region" evidence="5">
    <location>
        <begin position="128"/>
        <end position="216"/>
    </location>
</feature>
<dbReference type="GO" id="GO:0008270">
    <property type="term" value="F:zinc ion binding"/>
    <property type="evidence" value="ECO:0007669"/>
    <property type="project" value="UniProtKB-KW"/>
</dbReference>
<dbReference type="GO" id="GO:0005654">
    <property type="term" value="C:nucleoplasm"/>
    <property type="evidence" value="ECO:0007669"/>
    <property type="project" value="TreeGrafter"/>
</dbReference>
<dbReference type="PANTHER" id="PTHR25462">
    <property type="entry name" value="BONUS, ISOFORM C-RELATED"/>
    <property type="match status" value="1"/>
</dbReference>
<dbReference type="GeneTree" id="ENSGT00940000160527"/>
<dbReference type="CDD" id="cd15541">
    <property type="entry name" value="PHD_TIF1_like"/>
    <property type="match status" value="1"/>
</dbReference>
<dbReference type="SMART" id="SM00249">
    <property type="entry name" value="PHD"/>
    <property type="match status" value="1"/>
</dbReference>
<dbReference type="InterPro" id="IPR047153">
    <property type="entry name" value="TRIM45/56/19-like"/>
</dbReference>
<dbReference type="Ensembl" id="ENSMAMT00000026656.2">
    <property type="protein sequence ID" value="ENSMAMP00000025990.1"/>
    <property type="gene ID" value="ENSMAMG00000017447.2"/>
</dbReference>
<evidence type="ECO:0000256" key="3">
    <source>
        <dbReference type="ARBA" id="ARBA00022833"/>
    </source>
</evidence>
<dbReference type="CDD" id="cd19775">
    <property type="entry name" value="Bbox2_TIF1_C-VI"/>
    <property type="match status" value="1"/>
</dbReference>
<dbReference type="CTD" id="327484"/>